<dbReference type="Proteomes" id="UP001233999">
    <property type="component" value="Unassembled WGS sequence"/>
</dbReference>
<evidence type="ECO:0000313" key="1">
    <source>
        <dbReference type="EMBL" id="KAJ9581073.1"/>
    </source>
</evidence>
<dbReference type="AlphaFoldDB" id="A0AAD7ZIC1"/>
<feature type="non-terminal residue" evidence="1">
    <location>
        <position position="54"/>
    </location>
</feature>
<gene>
    <name evidence="1" type="ORF">L9F63_023752</name>
</gene>
<keyword evidence="2" id="KW-1185">Reference proteome</keyword>
<comment type="caution">
    <text evidence="1">The sequence shown here is derived from an EMBL/GenBank/DDBJ whole genome shotgun (WGS) entry which is preliminary data.</text>
</comment>
<feature type="non-terminal residue" evidence="1">
    <location>
        <position position="1"/>
    </location>
</feature>
<reference evidence="1" key="1">
    <citation type="journal article" date="2023" name="IScience">
        <title>Live-bearing cockroach genome reveals convergent evolutionary mechanisms linked to viviparity in insects and beyond.</title>
        <authorList>
            <person name="Fouks B."/>
            <person name="Harrison M.C."/>
            <person name="Mikhailova A.A."/>
            <person name="Marchal E."/>
            <person name="English S."/>
            <person name="Carruthers M."/>
            <person name="Jennings E.C."/>
            <person name="Chiamaka E.L."/>
            <person name="Frigard R.A."/>
            <person name="Pippel M."/>
            <person name="Attardo G.M."/>
            <person name="Benoit J.B."/>
            <person name="Bornberg-Bauer E."/>
            <person name="Tobe S.S."/>
        </authorList>
    </citation>
    <scope>NUCLEOTIDE SEQUENCE</scope>
    <source>
        <strain evidence="1">Stay&amp;Tobe</strain>
    </source>
</reference>
<dbReference type="EMBL" id="JASPKZ010008043">
    <property type="protein sequence ID" value="KAJ9581073.1"/>
    <property type="molecule type" value="Genomic_DNA"/>
</dbReference>
<accession>A0AAD7ZIC1</accession>
<name>A0AAD7ZIC1_DIPPU</name>
<evidence type="ECO:0000313" key="2">
    <source>
        <dbReference type="Proteomes" id="UP001233999"/>
    </source>
</evidence>
<proteinExistence type="predicted"/>
<sequence>SYLMCSQHRVCTSEFQNLLFIFGHCILSQCKPLRVRWRMRMTRRPLGYMTYPLG</sequence>
<protein>
    <submittedName>
        <fullName evidence="1">Uncharacterized protein</fullName>
    </submittedName>
</protein>
<reference evidence="1" key="2">
    <citation type="submission" date="2023-05" db="EMBL/GenBank/DDBJ databases">
        <authorList>
            <person name="Fouks B."/>
        </authorList>
    </citation>
    <scope>NUCLEOTIDE SEQUENCE</scope>
    <source>
        <strain evidence="1">Stay&amp;Tobe</strain>
        <tissue evidence="1">Testes</tissue>
    </source>
</reference>
<organism evidence="1 2">
    <name type="scientific">Diploptera punctata</name>
    <name type="common">Pacific beetle cockroach</name>
    <dbReference type="NCBI Taxonomy" id="6984"/>
    <lineage>
        <taxon>Eukaryota</taxon>
        <taxon>Metazoa</taxon>
        <taxon>Ecdysozoa</taxon>
        <taxon>Arthropoda</taxon>
        <taxon>Hexapoda</taxon>
        <taxon>Insecta</taxon>
        <taxon>Pterygota</taxon>
        <taxon>Neoptera</taxon>
        <taxon>Polyneoptera</taxon>
        <taxon>Dictyoptera</taxon>
        <taxon>Blattodea</taxon>
        <taxon>Blaberoidea</taxon>
        <taxon>Blaberidae</taxon>
        <taxon>Diplopterinae</taxon>
        <taxon>Diploptera</taxon>
    </lineage>
</organism>